<proteinExistence type="predicted"/>
<organism evidence="4">
    <name type="scientific">hydrothermal vent metagenome</name>
    <dbReference type="NCBI Taxonomy" id="652676"/>
    <lineage>
        <taxon>unclassified sequences</taxon>
        <taxon>metagenomes</taxon>
        <taxon>ecological metagenomes</taxon>
    </lineage>
</organism>
<keyword evidence="3" id="KW-0443">Lipid metabolism</keyword>
<dbReference type="Pfam" id="PF04336">
    <property type="entry name" value="ACP_PD"/>
    <property type="match status" value="1"/>
</dbReference>
<dbReference type="GO" id="GO:0006633">
    <property type="term" value="P:fatty acid biosynthetic process"/>
    <property type="evidence" value="ECO:0007669"/>
    <property type="project" value="InterPro"/>
</dbReference>
<dbReference type="GO" id="GO:0008770">
    <property type="term" value="F:[acyl-carrier-protein] phosphodiesterase activity"/>
    <property type="evidence" value="ECO:0007669"/>
    <property type="project" value="UniProtKB-EC"/>
</dbReference>
<protein>
    <submittedName>
        <fullName evidence="4">Acyl carrier protein phosphodiesterase</fullName>
        <ecNumber evidence="4">3.1.4.14</ecNumber>
    </submittedName>
</protein>
<reference evidence="4" key="1">
    <citation type="submission" date="2018-06" db="EMBL/GenBank/DDBJ databases">
        <authorList>
            <person name="Zhirakovskaya E."/>
        </authorList>
    </citation>
    <scope>NUCLEOTIDE SEQUENCE</scope>
</reference>
<sequence>MNYLAHLFLSEKSQDALLGNLMGDFIKGNTFEGLTKDAIHGIKLHRGVDKYTDSHSDVAQSKKRISPERRRYAGILIDVFYDHFLVKHWNGILTHRVNH</sequence>
<dbReference type="EC" id="3.1.4.14" evidence="4"/>
<keyword evidence="2 4" id="KW-0378">Hydrolase</keyword>
<dbReference type="AlphaFoldDB" id="A0A3B0Y7J5"/>
<evidence type="ECO:0000256" key="3">
    <source>
        <dbReference type="ARBA" id="ARBA00023098"/>
    </source>
</evidence>
<accession>A0A3B0Y7J5</accession>
<evidence type="ECO:0000256" key="1">
    <source>
        <dbReference type="ARBA" id="ARBA00022516"/>
    </source>
</evidence>
<dbReference type="PANTHER" id="PTHR38764">
    <property type="entry name" value="ACYL CARRIER PROTEIN PHOSPHODIESTERASE"/>
    <property type="match status" value="1"/>
</dbReference>
<dbReference type="PANTHER" id="PTHR38764:SF1">
    <property type="entry name" value="ACYL CARRIER PROTEIN PHOSPHODIESTERASE"/>
    <property type="match status" value="1"/>
</dbReference>
<name>A0A3B0Y7J5_9ZZZZ</name>
<dbReference type="EMBL" id="UOFJ01000499">
    <property type="protein sequence ID" value="VAW70149.1"/>
    <property type="molecule type" value="Genomic_DNA"/>
</dbReference>
<keyword evidence="1" id="KW-0444">Lipid biosynthesis</keyword>
<evidence type="ECO:0000256" key="2">
    <source>
        <dbReference type="ARBA" id="ARBA00022801"/>
    </source>
</evidence>
<dbReference type="InterPro" id="IPR007431">
    <property type="entry name" value="ACP_PD"/>
</dbReference>
<evidence type="ECO:0000313" key="4">
    <source>
        <dbReference type="EMBL" id="VAW70149.1"/>
    </source>
</evidence>
<gene>
    <name evidence="4" type="ORF">MNBD_GAMMA10-2601</name>
</gene>